<sequence length="394" mass="41803">MTVGTPTASAPAPPGRIGSSIPAKDLLSFLDALGAWRDRRRAELDELDQAALQSEDADALSADVVLSMAVWKAVSDRYELILVTWDSGRVGPTETERISTLIWGGLDTGGAGGSLAVSLPEACTLSDALASTLRAKLALEPGDADLAARLRQLRAQVERINDLVAREPAVSRNEAIAAHHDLDRRVTDLTERARRGADVGGLIGPLEIDAARNERDLIVGGATRRERAADVARARAVRTELEAQGQAVRALADRCVAGVTPAPRLGVPDVTALGPVPNTPAELEKYLTRLDAVRRALGQAQSAYRAALERRDELAGRLDAYQVKAGSVARTSGTTEDLAELYRRGHEVLDSEPVNLVRLGALVAAYQTYLDTSLATGPKPQQGHESGRATGGTT</sequence>
<dbReference type="EMBL" id="SLWM01000008">
    <property type="protein sequence ID" value="TCO21003.1"/>
    <property type="molecule type" value="Genomic_DNA"/>
</dbReference>
<keyword evidence="3" id="KW-1185">Reference proteome</keyword>
<evidence type="ECO:0000256" key="1">
    <source>
        <dbReference type="SAM" id="MobiDB-lite"/>
    </source>
</evidence>
<name>A0ABY2BIC5_9ACTN</name>
<evidence type="ECO:0000313" key="3">
    <source>
        <dbReference type="Proteomes" id="UP000295818"/>
    </source>
</evidence>
<organism evidence="2 3">
    <name type="scientific">Kribbella orskensis</name>
    <dbReference type="NCBI Taxonomy" id="2512216"/>
    <lineage>
        <taxon>Bacteria</taxon>
        <taxon>Bacillati</taxon>
        <taxon>Actinomycetota</taxon>
        <taxon>Actinomycetes</taxon>
        <taxon>Propionibacteriales</taxon>
        <taxon>Kribbellaceae</taxon>
        <taxon>Kribbella</taxon>
    </lineage>
</organism>
<gene>
    <name evidence="2" type="ORF">EV644_108217</name>
</gene>
<comment type="caution">
    <text evidence="2">The sequence shown here is derived from an EMBL/GenBank/DDBJ whole genome shotgun (WGS) entry which is preliminary data.</text>
</comment>
<dbReference type="RefSeq" id="WP_132190755.1">
    <property type="nucleotide sequence ID" value="NZ_SLWM01000008.1"/>
</dbReference>
<proteinExistence type="predicted"/>
<reference evidence="2 3" key="1">
    <citation type="journal article" date="2015" name="Stand. Genomic Sci.">
        <title>Genomic Encyclopedia of Bacterial and Archaeal Type Strains, Phase III: the genomes of soil and plant-associated and newly described type strains.</title>
        <authorList>
            <person name="Whitman W.B."/>
            <person name="Woyke T."/>
            <person name="Klenk H.P."/>
            <person name="Zhou Y."/>
            <person name="Lilburn T.G."/>
            <person name="Beck B.J."/>
            <person name="De Vos P."/>
            <person name="Vandamme P."/>
            <person name="Eisen J.A."/>
            <person name="Garrity G."/>
            <person name="Hugenholtz P."/>
            <person name="Kyrpides N.C."/>
        </authorList>
    </citation>
    <scope>NUCLEOTIDE SEQUENCE [LARGE SCALE GENOMIC DNA]</scope>
    <source>
        <strain evidence="2 3">VKM Ac-2538</strain>
    </source>
</reference>
<protein>
    <submittedName>
        <fullName evidence="2">Uncharacterized protein</fullName>
    </submittedName>
</protein>
<accession>A0ABY2BIC5</accession>
<dbReference type="Proteomes" id="UP000295818">
    <property type="component" value="Unassembled WGS sequence"/>
</dbReference>
<evidence type="ECO:0000313" key="2">
    <source>
        <dbReference type="EMBL" id="TCO21003.1"/>
    </source>
</evidence>
<feature type="region of interest" description="Disordered" evidence="1">
    <location>
        <begin position="374"/>
        <end position="394"/>
    </location>
</feature>